<dbReference type="EMBL" id="LT635767">
    <property type="protein sequence ID" value="SGZ56115.1"/>
    <property type="molecule type" value="Genomic_DNA"/>
</dbReference>
<dbReference type="InterPro" id="IPR035808">
    <property type="entry name" value="Ribosomal_uL30_euk_arc"/>
</dbReference>
<dbReference type="GO" id="GO:0000463">
    <property type="term" value="P:maturation of LSU-rRNA from tricistronic rRNA transcript (SSU-rRNA, 5.8S rRNA, LSU-rRNA)"/>
    <property type="evidence" value="ECO:0007669"/>
    <property type="project" value="TreeGrafter"/>
</dbReference>
<dbReference type="Proteomes" id="UP000182259">
    <property type="component" value="Chromosome IV"/>
</dbReference>
<dbReference type="GO" id="GO:0022625">
    <property type="term" value="C:cytosolic large ribosomal subunit"/>
    <property type="evidence" value="ECO:0007669"/>
    <property type="project" value="TreeGrafter"/>
</dbReference>
<dbReference type="GO" id="GO:0003723">
    <property type="term" value="F:RNA binding"/>
    <property type="evidence" value="ECO:0007669"/>
    <property type="project" value="TreeGrafter"/>
</dbReference>
<reference evidence="3 4" key="1">
    <citation type="submission" date="2016-10" db="EMBL/GenBank/DDBJ databases">
        <authorList>
            <person name="de Groot N.N."/>
        </authorList>
    </citation>
    <scope>NUCLEOTIDE SEQUENCE [LARGE SCALE GENOMIC DNA]</scope>
    <source>
        <strain evidence="3 4">PYCC 4715</strain>
    </source>
</reference>
<proteinExistence type="inferred from homology"/>
<evidence type="ECO:0000313" key="4">
    <source>
        <dbReference type="Proteomes" id="UP000182259"/>
    </source>
</evidence>
<protein>
    <submittedName>
        <fullName evidence="3">CIC11C00000004398</fullName>
    </submittedName>
</protein>
<dbReference type="Gene3D" id="3.30.1390.20">
    <property type="entry name" value="Ribosomal protein L30, ferredoxin-like fold domain"/>
    <property type="match status" value="1"/>
</dbReference>
<dbReference type="SUPFAM" id="SSF55129">
    <property type="entry name" value="Ribosomal protein L30p/L7e"/>
    <property type="match status" value="1"/>
</dbReference>
<dbReference type="Pfam" id="PF00327">
    <property type="entry name" value="Ribosomal_L30"/>
    <property type="match status" value="1"/>
</dbReference>
<evidence type="ECO:0000313" key="3">
    <source>
        <dbReference type="EMBL" id="SGZ56115.1"/>
    </source>
</evidence>
<gene>
    <name evidence="3" type="ORF">SAMEA4029009_CIC11G00000004398</name>
</gene>
<dbReference type="InterPro" id="IPR039699">
    <property type="entry name" value="Ribosomal_uL30"/>
</dbReference>
<evidence type="ECO:0000259" key="2">
    <source>
        <dbReference type="Pfam" id="PF00327"/>
    </source>
</evidence>
<dbReference type="InterPro" id="IPR016082">
    <property type="entry name" value="Ribosomal_uL30_ferredoxin-like"/>
</dbReference>
<evidence type="ECO:0000256" key="1">
    <source>
        <dbReference type="ARBA" id="ARBA00007594"/>
    </source>
</evidence>
<dbReference type="PANTHER" id="PTHR11524:SF26">
    <property type="entry name" value="RIBOSOME BIOGENESIS PROTEIN RLP7"/>
    <property type="match status" value="1"/>
</dbReference>
<dbReference type="AlphaFoldDB" id="A0A1L0BXZ1"/>
<name>A0A1L0BXZ1_9ASCO</name>
<dbReference type="GO" id="GO:0003735">
    <property type="term" value="F:structural constituent of ribosome"/>
    <property type="evidence" value="ECO:0007669"/>
    <property type="project" value="TreeGrafter"/>
</dbReference>
<sequence>MAILNTNPEVLLKKRKDADRKRIQKQDALRVKKENRARKSVAPKDKFVRAETLAIRNRAISLEDKRVANVLKHELKANRVLSSKEIDSKLVFIIRIDPKNKTLKIPAKAKAVLEVLRLTQPNMGVFVKMTSTVAPVLKLVAPYIVVGKPSLASVRELFQKRACIPSVDEDQNEVLVKLDNNQAVEDKFGDDYGFICIEDLVHEIVTLGEGFKTVNQWIAPFKLTAPINGWGPLAKLARLRYESERKKKVSLAGHANLEEIDIDKFIEEQN</sequence>
<organism evidence="3 4">
    <name type="scientific">Sungouiella intermedia</name>
    <dbReference type="NCBI Taxonomy" id="45354"/>
    <lineage>
        <taxon>Eukaryota</taxon>
        <taxon>Fungi</taxon>
        <taxon>Dikarya</taxon>
        <taxon>Ascomycota</taxon>
        <taxon>Saccharomycotina</taxon>
        <taxon>Pichiomycetes</taxon>
        <taxon>Metschnikowiaceae</taxon>
        <taxon>Sungouiella</taxon>
    </lineage>
</organism>
<dbReference type="InterPro" id="IPR036919">
    <property type="entry name" value="Ribo_uL30_ferredoxin-like_sf"/>
</dbReference>
<dbReference type="CDD" id="cd01657">
    <property type="entry name" value="Ribosomal_L7_archeal_euk"/>
    <property type="match status" value="1"/>
</dbReference>
<feature type="domain" description="Large ribosomal subunit protein uL30-like ferredoxin-like fold" evidence="2">
    <location>
        <begin position="92"/>
        <end position="144"/>
    </location>
</feature>
<dbReference type="PANTHER" id="PTHR11524">
    <property type="entry name" value="60S RIBOSOMAL PROTEIN L7"/>
    <property type="match status" value="1"/>
</dbReference>
<accession>A0A1L0BXZ1</accession>
<comment type="similarity">
    <text evidence="1">Belongs to the universal ribosomal protein uL30 family.</text>
</comment>